<keyword evidence="1" id="KW-0812">Transmembrane</keyword>
<evidence type="ECO:0000256" key="1">
    <source>
        <dbReference type="SAM" id="Phobius"/>
    </source>
</evidence>
<feature type="transmembrane region" description="Helical" evidence="1">
    <location>
        <begin position="122"/>
        <end position="142"/>
    </location>
</feature>
<dbReference type="Proteomes" id="UP000030147">
    <property type="component" value="Unassembled WGS sequence"/>
</dbReference>
<dbReference type="OrthoDB" id="9784844at2"/>
<feature type="transmembrane region" description="Helical" evidence="1">
    <location>
        <begin position="52"/>
        <end position="76"/>
    </location>
</feature>
<dbReference type="RefSeq" id="WP_036821517.1">
    <property type="nucleotide sequence ID" value="NZ_AVBF01000043.1"/>
</dbReference>
<proteinExistence type="predicted"/>
<evidence type="ECO:0000313" key="3">
    <source>
        <dbReference type="Proteomes" id="UP000030147"/>
    </source>
</evidence>
<dbReference type="EMBL" id="AVBF01000043">
    <property type="protein sequence ID" value="KGP71929.1"/>
    <property type="molecule type" value="Genomic_DNA"/>
</dbReference>
<evidence type="ECO:0000313" key="2">
    <source>
        <dbReference type="EMBL" id="KGP71929.1"/>
    </source>
</evidence>
<keyword evidence="1" id="KW-0472">Membrane</keyword>
<keyword evidence="1" id="KW-1133">Transmembrane helix</keyword>
<feature type="transmembrane region" description="Helical" evidence="1">
    <location>
        <begin position="163"/>
        <end position="189"/>
    </location>
</feature>
<accession>A0A0A2T8S8</accession>
<comment type="caution">
    <text evidence="2">The sequence shown here is derived from an EMBL/GenBank/DDBJ whole genome shotgun (WGS) entry which is preliminary data.</text>
</comment>
<organism evidence="2 3">
    <name type="scientific">Pontibacillus yanchengensis Y32</name>
    <dbReference type="NCBI Taxonomy" id="1385514"/>
    <lineage>
        <taxon>Bacteria</taxon>
        <taxon>Bacillati</taxon>
        <taxon>Bacillota</taxon>
        <taxon>Bacilli</taxon>
        <taxon>Bacillales</taxon>
        <taxon>Bacillaceae</taxon>
        <taxon>Pontibacillus</taxon>
    </lineage>
</organism>
<sequence>MVQDYLQRRWKMWVLWYVLTIGGVALLLYSVSQPLDHFLSHVFPDPATDDLTLSYVLDHLGTLFWVFSMWILAILVLGAVERFPSLIVIAGLYLNILIFLLVRSNFEFYIWMIQGPQPDYGGLGAGIVALSTFGIASLWLIVEYIQFMIRENKLPRNDNEGPSLFKIGLVLFRGIGLCYFIIVSLIHFYPLFFYVSEYGL</sequence>
<feature type="transmembrane region" description="Helical" evidence="1">
    <location>
        <begin position="83"/>
        <end position="102"/>
    </location>
</feature>
<protein>
    <submittedName>
        <fullName evidence="2">Uncharacterized protein</fullName>
    </submittedName>
</protein>
<reference evidence="2 3" key="1">
    <citation type="journal article" date="2015" name="Stand. Genomic Sci.">
        <title>High quality draft genome sequence of the moderately halophilic bacterium Pontibacillus yanchengensis Y32(T) and comparison among Pontibacillus genomes.</title>
        <authorList>
            <person name="Huang J."/>
            <person name="Qiao Z.X."/>
            <person name="Tang J.W."/>
            <person name="Wang G."/>
        </authorList>
    </citation>
    <scope>NUCLEOTIDE SEQUENCE [LARGE SCALE GENOMIC DNA]</scope>
    <source>
        <strain evidence="2 3">Y32</strain>
    </source>
</reference>
<dbReference type="AlphaFoldDB" id="A0A0A2T8S8"/>
<name>A0A0A2T8S8_9BACI</name>
<gene>
    <name evidence="2" type="ORF">N782_14865</name>
</gene>
<feature type="transmembrane region" description="Helical" evidence="1">
    <location>
        <begin position="12"/>
        <end position="32"/>
    </location>
</feature>
<keyword evidence="3" id="KW-1185">Reference proteome</keyword>